<accession>A0A2P6V8X7</accession>
<feature type="region of interest" description="Disordered" evidence="4">
    <location>
        <begin position="623"/>
        <end position="649"/>
    </location>
</feature>
<evidence type="ECO:0000313" key="7">
    <source>
        <dbReference type="EMBL" id="PSC70534.1"/>
    </source>
</evidence>
<dbReference type="STRING" id="554055.A0A2P6V8X7"/>
<dbReference type="SMART" id="SM00025">
    <property type="entry name" value="Pumilio"/>
    <property type="match status" value="4"/>
</dbReference>
<feature type="repeat" description="Pumilio" evidence="3">
    <location>
        <begin position="101"/>
        <end position="136"/>
    </location>
</feature>
<evidence type="ECO:0000256" key="4">
    <source>
        <dbReference type="SAM" id="MobiDB-lite"/>
    </source>
</evidence>
<keyword evidence="1" id="KW-0677">Repeat</keyword>
<evidence type="ECO:0000256" key="2">
    <source>
        <dbReference type="ARBA" id="ARBA00022884"/>
    </source>
</evidence>
<keyword evidence="5" id="KW-1133">Transmembrane helix</keyword>
<dbReference type="PROSITE" id="PS50302">
    <property type="entry name" value="PUM"/>
    <property type="match status" value="1"/>
</dbReference>
<comment type="caution">
    <text evidence="7">The sequence shown here is derived from an EMBL/GenBank/DDBJ whole genome shotgun (WGS) entry which is preliminary data.</text>
</comment>
<dbReference type="InterPro" id="IPR012959">
    <property type="entry name" value="CPL_dom"/>
</dbReference>
<dbReference type="InterPro" id="IPR001313">
    <property type="entry name" value="Pumilio_RNA-bd_rpt"/>
</dbReference>
<dbReference type="GO" id="GO:0006417">
    <property type="term" value="P:regulation of translation"/>
    <property type="evidence" value="ECO:0007669"/>
    <property type="project" value="TreeGrafter"/>
</dbReference>
<gene>
    <name evidence="7" type="ORF">C2E20_6096</name>
</gene>
<feature type="region of interest" description="Disordered" evidence="4">
    <location>
        <begin position="379"/>
        <end position="443"/>
    </location>
</feature>
<keyword evidence="8" id="KW-1185">Reference proteome</keyword>
<dbReference type="SUPFAM" id="SSF48371">
    <property type="entry name" value="ARM repeat"/>
    <property type="match status" value="1"/>
</dbReference>
<feature type="compositionally biased region" description="Low complexity" evidence="4">
    <location>
        <begin position="629"/>
        <end position="641"/>
    </location>
</feature>
<dbReference type="Gene3D" id="1.25.10.10">
    <property type="entry name" value="Leucine-rich Repeat Variant"/>
    <property type="match status" value="1"/>
</dbReference>
<dbReference type="InterPro" id="IPR040059">
    <property type="entry name" value="PUM3"/>
</dbReference>
<feature type="region of interest" description="Disordered" evidence="4">
    <location>
        <begin position="1"/>
        <end position="51"/>
    </location>
</feature>
<evidence type="ECO:0000313" key="8">
    <source>
        <dbReference type="Proteomes" id="UP000239649"/>
    </source>
</evidence>
<feature type="compositionally biased region" description="Basic and acidic residues" evidence="4">
    <location>
        <begin position="383"/>
        <end position="398"/>
    </location>
</feature>
<feature type="compositionally biased region" description="Low complexity" evidence="4">
    <location>
        <begin position="399"/>
        <end position="408"/>
    </location>
</feature>
<dbReference type="Pfam" id="PF08144">
    <property type="entry name" value="CPL"/>
    <property type="match status" value="1"/>
</dbReference>
<feature type="transmembrane region" description="Helical" evidence="5">
    <location>
        <begin position="656"/>
        <end position="675"/>
    </location>
</feature>
<keyword evidence="2" id="KW-0694">RNA-binding</keyword>
<protein>
    <submittedName>
        <fullName evidence="7">Pumilio-like protein 24</fullName>
    </submittedName>
</protein>
<dbReference type="PANTHER" id="PTHR13389:SF0">
    <property type="entry name" value="PUMILIO HOMOLOG 3"/>
    <property type="match status" value="1"/>
</dbReference>
<dbReference type="OrthoDB" id="497380at2759"/>
<keyword evidence="5" id="KW-0812">Transmembrane</keyword>
<dbReference type="GO" id="GO:0005730">
    <property type="term" value="C:nucleolus"/>
    <property type="evidence" value="ECO:0007669"/>
    <property type="project" value="TreeGrafter"/>
</dbReference>
<dbReference type="EMBL" id="LHPF02000019">
    <property type="protein sequence ID" value="PSC70534.1"/>
    <property type="molecule type" value="Genomic_DNA"/>
</dbReference>
<evidence type="ECO:0000259" key="6">
    <source>
        <dbReference type="Pfam" id="PF08144"/>
    </source>
</evidence>
<evidence type="ECO:0000256" key="3">
    <source>
        <dbReference type="PROSITE-ProRule" id="PRU00317"/>
    </source>
</evidence>
<dbReference type="PANTHER" id="PTHR13389">
    <property type="entry name" value="PUMILIO HOMOLOG 3"/>
    <property type="match status" value="1"/>
</dbReference>
<organism evidence="7 8">
    <name type="scientific">Micractinium conductrix</name>
    <dbReference type="NCBI Taxonomy" id="554055"/>
    <lineage>
        <taxon>Eukaryota</taxon>
        <taxon>Viridiplantae</taxon>
        <taxon>Chlorophyta</taxon>
        <taxon>core chlorophytes</taxon>
        <taxon>Trebouxiophyceae</taxon>
        <taxon>Chlorellales</taxon>
        <taxon>Chlorellaceae</taxon>
        <taxon>Chlorella clade</taxon>
        <taxon>Micractinium</taxon>
    </lineage>
</organism>
<keyword evidence="5" id="KW-0472">Membrane</keyword>
<sequence length="998" mass="106843">MGAAGNKRAAPTSSGAAAKRAKPGGAPPRPNTKHAGQGKPPAAKLEKLGRKERKELERARKMRRNKNFGLIEEVVALWEEARRHDVTPAKRSKLVAAILGKVQGHVAELAGSHSASRVIQTCAKYGTAEERASILRELEPKLLELSKSPYGHFVVSKLVALAPKQQLPVADARQRNLMAAEFYGREYVLFESGTLNNSDGTPAHLSDLMSRVDGAKQRSIIQHMSKDLIPIMEKGLVDCPLVHRLVSEFMEFSPASVVADAADNLCGDPLLHMVHTKEGVKAVCMALAYGTAKDRKKALKCMKGHVDAMARDEWGHLALITALSVVDDTTLLRKTVIVDLQKDLAELAEHRYSYRVLMQLLHPDCGRYLPPQLAAIARPPAKHYSEEAMRRPQHEVEAAARQQEPAAEAGGGGGDDSDEEEGEAGANGRPTSGPLGVSKKDPEVRRRELLGGGLAAALAALCTDQAGQLIRSQHGSEVLVEVCRGGEGGVLGESLEGGADALAGVHNALVAAVAAGAASSSGAASQEEEPTLSHFFGSRALRRLVLASGDGGAAGAAAAAFAAKLWSGALQGQCSGWVDSHAAKVLAAVAQCGDAAVRATAAKELQPLVQGSVERWAAKLTAKQPPGGAARQQPKRPAAAAMTHDGGKPRKASRHIVVLVMALLVFIAFAAAFFVQHRMPILLTQVVTAAAVSGGGGSGCLQKLQYRGSAWEQEWRAVTTQEAAETAGAICNATEVGGRVQSWLAGQATIPQALAAGKAGGGADPRVFSSVEWEDRCQPGAVVAAPIEPLVGHFRHPKAPHCNTSSDVDIMSKDYMVLSGLPPQVFRAAYPGRRLLMDCGASFFSESLGWFVDKYGALGVQFDEIWAWEMLVVNQTEWWAQVPPHIKPILHFYNVPMPADPNHPDHPVHVIRQHVQPGDFLALKLDIDAASVELPFMDAIQADAGLRGRIGEMFFEMHYDHADMRTWFQQTGAGVTYSDVLTRFTALRQLGLRLHYWP</sequence>
<dbReference type="InterPro" id="IPR016024">
    <property type="entry name" value="ARM-type_fold"/>
</dbReference>
<proteinExistence type="predicted"/>
<dbReference type="InterPro" id="IPR011989">
    <property type="entry name" value="ARM-like"/>
</dbReference>
<dbReference type="GO" id="GO:0003729">
    <property type="term" value="F:mRNA binding"/>
    <property type="evidence" value="ECO:0007669"/>
    <property type="project" value="TreeGrafter"/>
</dbReference>
<evidence type="ECO:0000256" key="5">
    <source>
        <dbReference type="SAM" id="Phobius"/>
    </source>
</evidence>
<dbReference type="Proteomes" id="UP000239649">
    <property type="component" value="Unassembled WGS sequence"/>
</dbReference>
<dbReference type="AlphaFoldDB" id="A0A2P6V8X7"/>
<evidence type="ECO:0000256" key="1">
    <source>
        <dbReference type="ARBA" id="ARBA00022737"/>
    </source>
</evidence>
<name>A0A2P6V8X7_9CHLO</name>
<feature type="domain" description="CPL" evidence="6">
    <location>
        <begin position="437"/>
        <end position="546"/>
    </location>
</feature>
<reference evidence="7 8" key="1">
    <citation type="journal article" date="2018" name="Plant J.">
        <title>Genome sequences of Chlorella sorokiniana UTEX 1602 and Micractinium conductrix SAG 241.80: implications to maltose excretion by a green alga.</title>
        <authorList>
            <person name="Arriola M.B."/>
            <person name="Velmurugan N."/>
            <person name="Zhang Y."/>
            <person name="Plunkett M.H."/>
            <person name="Hondzo H."/>
            <person name="Barney B.M."/>
        </authorList>
    </citation>
    <scope>NUCLEOTIDE SEQUENCE [LARGE SCALE GENOMIC DNA]</scope>
    <source>
        <strain evidence="7 8">SAG 241.80</strain>
    </source>
</reference>